<feature type="domain" description="Enoyl reductase (ER)" evidence="1">
    <location>
        <begin position="8"/>
        <end position="336"/>
    </location>
</feature>
<organism evidence="2 3">
    <name type="scientific">Dendrothele bispora (strain CBS 962.96)</name>
    <dbReference type="NCBI Taxonomy" id="1314807"/>
    <lineage>
        <taxon>Eukaryota</taxon>
        <taxon>Fungi</taxon>
        <taxon>Dikarya</taxon>
        <taxon>Basidiomycota</taxon>
        <taxon>Agaricomycotina</taxon>
        <taxon>Agaricomycetes</taxon>
        <taxon>Agaricomycetidae</taxon>
        <taxon>Agaricales</taxon>
        <taxon>Agaricales incertae sedis</taxon>
        <taxon>Dendrothele</taxon>
    </lineage>
</organism>
<dbReference type="SMART" id="SM00829">
    <property type="entry name" value="PKS_ER"/>
    <property type="match status" value="1"/>
</dbReference>
<dbReference type="AlphaFoldDB" id="A0A4S8M1T4"/>
<dbReference type="PANTHER" id="PTHR45348">
    <property type="entry name" value="HYPOTHETICAL OXIDOREDUCTASE (EUROFUNG)"/>
    <property type="match status" value="1"/>
</dbReference>
<dbReference type="SUPFAM" id="SSF50129">
    <property type="entry name" value="GroES-like"/>
    <property type="match status" value="1"/>
</dbReference>
<dbReference type="SUPFAM" id="SSF51735">
    <property type="entry name" value="NAD(P)-binding Rossmann-fold domains"/>
    <property type="match status" value="1"/>
</dbReference>
<evidence type="ECO:0000313" key="2">
    <source>
        <dbReference type="EMBL" id="THU95608.1"/>
    </source>
</evidence>
<proteinExistence type="predicted"/>
<dbReference type="InterPro" id="IPR036291">
    <property type="entry name" value="NAD(P)-bd_dom_sf"/>
</dbReference>
<dbReference type="InterPro" id="IPR013154">
    <property type="entry name" value="ADH-like_N"/>
</dbReference>
<evidence type="ECO:0000313" key="3">
    <source>
        <dbReference type="Proteomes" id="UP000297245"/>
    </source>
</evidence>
<name>A0A4S8M1T4_DENBC</name>
<dbReference type="Proteomes" id="UP000297245">
    <property type="component" value="Unassembled WGS sequence"/>
</dbReference>
<dbReference type="InterPro" id="IPR020843">
    <property type="entry name" value="ER"/>
</dbReference>
<dbReference type="Gene3D" id="3.90.180.10">
    <property type="entry name" value="Medium-chain alcohol dehydrogenases, catalytic domain"/>
    <property type="match status" value="1"/>
</dbReference>
<dbReference type="Pfam" id="PF00107">
    <property type="entry name" value="ADH_zinc_N"/>
    <property type="match status" value="1"/>
</dbReference>
<gene>
    <name evidence="2" type="ORF">K435DRAFT_666076</name>
</gene>
<keyword evidence="3" id="KW-1185">Reference proteome</keyword>
<accession>A0A4S8M1T4</accession>
<dbReference type="EMBL" id="ML179196">
    <property type="protein sequence ID" value="THU95608.1"/>
    <property type="molecule type" value="Genomic_DNA"/>
</dbReference>
<dbReference type="Gene3D" id="3.40.50.720">
    <property type="entry name" value="NAD(P)-binding Rossmann-like Domain"/>
    <property type="match status" value="1"/>
</dbReference>
<dbReference type="InterPro" id="IPR013149">
    <property type="entry name" value="ADH-like_C"/>
</dbReference>
<dbReference type="GO" id="GO:0016651">
    <property type="term" value="F:oxidoreductase activity, acting on NAD(P)H"/>
    <property type="evidence" value="ECO:0007669"/>
    <property type="project" value="InterPro"/>
</dbReference>
<evidence type="ECO:0000259" key="1">
    <source>
        <dbReference type="SMART" id="SM00829"/>
    </source>
</evidence>
<sequence>MIAVLTTGNGGIELGRIAIPQLGPESVLIKVIVAAQNPTDWKTVANFKKKGNVVGCDFAGVVEQLGPNIEGEQIQVGQRVAGFVHGGIKSNGSFAQYLVAPAHMLIKIPSHLSFEQAAQVPIAASTAYSCLYKSLSLPLMSDSDRNVSTTILIWGGNTSVGRFTLQLAKMSGIQHIITTSSSQNFDSLRQLGATEVFDYHDSRAGEKIHSSTGGSLRMAVDCISEGTTPYQVSTALSAAGGTVAVINPYVSLKNGVETVFTLGYTLLGDAFEFPIIYEPEPKQVEVGRKMSKMVAGLLADQKIQLGPVKIIPRGLAGVVEGFDYMKRGAVSGEKIVYRIAETPSVDS</sequence>
<dbReference type="OrthoDB" id="10257049at2759"/>
<dbReference type="CDD" id="cd08249">
    <property type="entry name" value="enoyl_reductase_like"/>
    <property type="match status" value="1"/>
</dbReference>
<protein>
    <submittedName>
        <fullName evidence="2">GroES-like protein</fullName>
    </submittedName>
</protein>
<dbReference type="PANTHER" id="PTHR45348:SF2">
    <property type="entry name" value="ZINC-TYPE ALCOHOL DEHYDROGENASE-LIKE PROTEIN C2E1P3.01"/>
    <property type="match status" value="1"/>
</dbReference>
<dbReference type="Pfam" id="PF08240">
    <property type="entry name" value="ADH_N"/>
    <property type="match status" value="1"/>
</dbReference>
<dbReference type="InterPro" id="IPR047122">
    <property type="entry name" value="Trans-enoyl_RdTase-like"/>
</dbReference>
<dbReference type="InterPro" id="IPR011032">
    <property type="entry name" value="GroES-like_sf"/>
</dbReference>
<reference evidence="2 3" key="1">
    <citation type="journal article" date="2019" name="Nat. Ecol. Evol.">
        <title>Megaphylogeny resolves global patterns of mushroom evolution.</title>
        <authorList>
            <person name="Varga T."/>
            <person name="Krizsan K."/>
            <person name="Foldi C."/>
            <person name="Dima B."/>
            <person name="Sanchez-Garcia M."/>
            <person name="Sanchez-Ramirez S."/>
            <person name="Szollosi G.J."/>
            <person name="Szarkandi J.G."/>
            <person name="Papp V."/>
            <person name="Albert L."/>
            <person name="Andreopoulos W."/>
            <person name="Angelini C."/>
            <person name="Antonin V."/>
            <person name="Barry K.W."/>
            <person name="Bougher N.L."/>
            <person name="Buchanan P."/>
            <person name="Buyck B."/>
            <person name="Bense V."/>
            <person name="Catcheside P."/>
            <person name="Chovatia M."/>
            <person name="Cooper J."/>
            <person name="Damon W."/>
            <person name="Desjardin D."/>
            <person name="Finy P."/>
            <person name="Geml J."/>
            <person name="Haridas S."/>
            <person name="Hughes K."/>
            <person name="Justo A."/>
            <person name="Karasinski D."/>
            <person name="Kautmanova I."/>
            <person name="Kiss B."/>
            <person name="Kocsube S."/>
            <person name="Kotiranta H."/>
            <person name="LaButti K.M."/>
            <person name="Lechner B.E."/>
            <person name="Liimatainen K."/>
            <person name="Lipzen A."/>
            <person name="Lukacs Z."/>
            <person name="Mihaltcheva S."/>
            <person name="Morgado L.N."/>
            <person name="Niskanen T."/>
            <person name="Noordeloos M.E."/>
            <person name="Ohm R.A."/>
            <person name="Ortiz-Santana B."/>
            <person name="Ovrebo C."/>
            <person name="Racz N."/>
            <person name="Riley R."/>
            <person name="Savchenko A."/>
            <person name="Shiryaev A."/>
            <person name="Soop K."/>
            <person name="Spirin V."/>
            <person name="Szebenyi C."/>
            <person name="Tomsovsky M."/>
            <person name="Tulloss R.E."/>
            <person name="Uehling J."/>
            <person name="Grigoriev I.V."/>
            <person name="Vagvolgyi C."/>
            <person name="Papp T."/>
            <person name="Martin F.M."/>
            <person name="Miettinen O."/>
            <person name="Hibbett D.S."/>
            <person name="Nagy L.G."/>
        </authorList>
    </citation>
    <scope>NUCLEOTIDE SEQUENCE [LARGE SCALE GENOMIC DNA]</scope>
    <source>
        <strain evidence="2 3">CBS 962.96</strain>
    </source>
</reference>